<reference evidence="3 4" key="1">
    <citation type="submission" date="2020-08" db="EMBL/GenBank/DDBJ databases">
        <title>Bridging the membrane lipid divide: bacteria of the FCB group superphylum have the potential to synthesize archaeal ether lipids.</title>
        <authorList>
            <person name="Villanueva L."/>
            <person name="Von Meijenfeldt F.A.B."/>
            <person name="Westbye A.B."/>
            <person name="Yadav S."/>
            <person name="Hopmans E.C."/>
            <person name="Dutilh B.E."/>
            <person name="Sinninghe Damste J.S."/>
        </authorList>
    </citation>
    <scope>NUCLEOTIDE SEQUENCE [LARGE SCALE GENOMIC DNA]</scope>
    <source>
        <strain evidence="3">NIOZ-UU100</strain>
    </source>
</reference>
<keyword evidence="1" id="KW-0963">Cytoplasm</keyword>
<dbReference type="InterPro" id="IPR045865">
    <property type="entry name" value="ACT-like_dom_sf"/>
</dbReference>
<feature type="domain" description="ACT" evidence="2">
    <location>
        <begin position="105"/>
        <end position="181"/>
    </location>
</feature>
<dbReference type="Gene3D" id="3.30.70.260">
    <property type="match status" value="2"/>
</dbReference>
<dbReference type="PANTHER" id="PTHR34875">
    <property type="entry name" value="UPF0237 PROTEIN MJ1558"/>
    <property type="match status" value="1"/>
</dbReference>
<evidence type="ECO:0000256" key="1">
    <source>
        <dbReference type="PIRNR" id="PIRNR028103"/>
    </source>
</evidence>
<evidence type="ECO:0000313" key="3">
    <source>
        <dbReference type="EMBL" id="MBC8520219.1"/>
    </source>
</evidence>
<organism evidence="3 4">
    <name type="scientific">Candidatus Thiopontia autotrophica</name>
    <dbReference type="NCBI Taxonomy" id="2841688"/>
    <lineage>
        <taxon>Bacteria</taxon>
        <taxon>Pseudomonadati</taxon>
        <taxon>Pseudomonadota</taxon>
        <taxon>Gammaproteobacteria</taxon>
        <taxon>Candidatus Thiopontia</taxon>
    </lineage>
</organism>
<dbReference type="InterPro" id="IPR016867">
    <property type="entry name" value="GcvR"/>
</dbReference>
<dbReference type="InterPro" id="IPR002912">
    <property type="entry name" value="ACT_dom"/>
</dbReference>
<feature type="domain" description="ACT" evidence="2">
    <location>
        <begin position="18"/>
        <end position="95"/>
    </location>
</feature>
<keyword evidence="1" id="KW-0678">Repressor</keyword>
<gene>
    <name evidence="3" type="ORF">H8D24_07425</name>
</gene>
<proteinExistence type="predicted"/>
<comment type="caution">
    <text evidence="3">The sequence shown here is derived from an EMBL/GenBank/DDBJ whole genome shotgun (WGS) entry which is preliminary data.</text>
</comment>
<dbReference type="CDD" id="cd04893">
    <property type="entry name" value="ACT_GcvR_1"/>
    <property type="match status" value="1"/>
</dbReference>
<name>A0A8J6P4L1_9GAMM</name>
<sequence>MEKKSPTNPSQTVTDNLVITAIGKDRPGIINELSRIVLEQKGNVVDSRMTVLGGEFAILLLVSGKWDTIARLEATLPKFQEKLELTILTKRTSDRPIKHEHLPYHVEVISIDHPGIVYKVADFFSSRQINVEEMNTSSHHAPHTGTPMFVLNMVLGVPRKESITQLRENFLDFCDSQNLDGMLEPIK</sequence>
<dbReference type="Pfam" id="PF13740">
    <property type="entry name" value="ACT_6"/>
    <property type="match status" value="1"/>
</dbReference>
<dbReference type="PROSITE" id="PS51671">
    <property type="entry name" value="ACT"/>
    <property type="match status" value="2"/>
</dbReference>
<dbReference type="SUPFAM" id="SSF55021">
    <property type="entry name" value="ACT-like"/>
    <property type="match status" value="2"/>
</dbReference>
<keyword evidence="1" id="KW-0804">Transcription</keyword>
<dbReference type="PANTHER" id="PTHR34875:SF5">
    <property type="entry name" value="GLYCINE CLEAVAGE SYSTEM TRANSCRIPTIONAL REPRESSOR"/>
    <property type="match status" value="1"/>
</dbReference>
<dbReference type="GO" id="GO:0005737">
    <property type="term" value="C:cytoplasm"/>
    <property type="evidence" value="ECO:0007669"/>
    <property type="project" value="UniProtKB-SubCell"/>
</dbReference>
<dbReference type="EMBL" id="JACNFK010000034">
    <property type="protein sequence ID" value="MBC8520219.1"/>
    <property type="molecule type" value="Genomic_DNA"/>
</dbReference>
<dbReference type="CDD" id="cd04869">
    <property type="entry name" value="ACT_GcvR_2"/>
    <property type="match status" value="1"/>
</dbReference>
<accession>A0A8J6P4L1</accession>
<dbReference type="AlphaFoldDB" id="A0A8J6P4L1"/>
<evidence type="ECO:0000313" key="4">
    <source>
        <dbReference type="Proteomes" id="UP000654401"/>
    </source>
</evidence>
<dbReference type="Proteomes" id="UP000654401">
    <property type="component" value="Unassembled WGS sequence"/>
</dbReference>
<dbReference type="InterPro" id="IPR050990">
    <property type="entry name" value="UPF0237/GcvR_regulator"/>
</dbReference>
<dbReference type="PIRSF" id="PIRSF028103">
    <property type="entry name" value="GcvR"/>
    <property type="match status" value="1"/>
</dbReference>
<evidence type="ECO:0000259" key="2">
    <source>
        <dbReference type="PROSITE" id="PS51671"/>
    </source>
</evidence>
<protein>
    <recommendedName>
        <fullName evidence="1">Glycine cleavage system transcriptional repressor</fullName>
    </recommendedName>
</protein>
<dbReference type="GO" id="GO:0006355">
    <property type="term" value="P:regulation of DNA-templated transcription"/>
    <property type="evidence" value="ECO:0007669"/>
    <property type="project" value="UniProtKB-UniRule"/>
</dbReference>
<comment type="subcellular location">
    <subcellularLocation>
        <location evidence="1">Cytoplasm</location>
    </subcellularLocation>
</comment>